<proteinExistence type="predicted"/>
<comment type="caution">
    <text evidence="3">The sequence shown here is derived from an EMBL/GenBank/DDBJ whole genome shotgun (WGS) entry which is preliminary data.</text>
</comment>
<dbReference type="EMBL" id="JALQCW010000024">
    <property type="protein sequence ID" value="MCK9798354.1"/>
    <property type="molecule type" value="Genomic_DNA"/>
</dbReference>
<feature type="domain" description="FecR protein" evidence="1">
    <location>
        <begin position="108"/>
        <end position="201"/>
    </location>
</feature>
<dbReference type="Pfam" id="PF04773">
    <property type="entry name" value="FecR"/>
    <property type="match status" value="1"/>
</dbReference>
<dbReference type="InterPro" id="IPR032623">
    <property type="entry name" value="FecR_N"/>
</dbReference>
<evidence type="ECO:0000313" key="4">
    <source>
        <dbReference type="Proteomes" id="UP001155059"/>
    </source>
</evidence>
<evidence type="ECO:0000259" key="1">
    <source>
        <dbReference type="Pfam" id="PF04773"/>
    </source>
</evidence>
<organism evidence="3 4">
    <name type="scientific">Pseudomonas morbosilactucae</name>
    <dbReference type="NCBI Taxonomy" id="2938197"/>
    <lineage>
        <taxon>Bacteria</taxon>
        <taxon>Pseudomonadati</taxon>
        <taxon>Pseudomonadota</taxon>
        <taxon>Gammaproteobacteria</taxon>
        <taxon>Pseudomonadales</taxon>
        <taxon>Pseudomonadaceae</taxon>
        <taxon>Pseudomonas</taxon>
    </lineage>
</organism>
<dbReference type="Gene3D" id="2.60.120.1440">
    <property type="match status" value="1"/>
</dbReference>
<dbReference type="Proteomes" id="UP001155059">
    <property type="component" value="Unassembled WGS sequence"/>
</dbReference>
<dbReference type="AlphaFoldDB" id="A0A9X2C6P7"/>
<reference evidence="3 4" key="1">
    <citation type="journal article" date="2022" name="Int. J. Syst. Evol. Microbiol.">
        <title>Pseudomonas aegrilactucae sp. nov. and Pseudomonas morbosilactucae sp. nov., pathogens causing bacterial rot of lettuce in Japan.</title>
        <authorList>
            <person name="Sawada H."/>
            <person name="Fujikawa T."/>
            <person name="Satou M."/>
        </authorList>
    </citation>
    <scope>NUCLEOTIDE SEQUENCE [LARGE SCALE GENOMIC DNA]</scope>
    <source>
        <strain evidence="3 4">MAFF 302030</strain>
    </source>
</reference>
<dbReference type="Pfam" id="PF16220">
    <property type="entry name" value="DUF4880"/>
    <property type="match status" value="1"/>
</dbReference>
<dbReference type="GO" id="GO:0016989">
    <property type="term" value="F:sigma factor antagonist activity"/>
    <property type="evidence" value="ECO:0007669"/>
    <property type="project" value="TreeGrafter"/>
</dbReference>
<evidence type="ECO:0000313" key="3">
    <source>
        <dbReference type="EMBL" id="MCK9798354.1"/>
    </source>
</evidence>
<name>A0A9X2C6P7_9PSED</name>
<reference evidence="3 4" key="2">
    <citation type="journal article" date="2023" name="Plant Pathol.">
        <title>Dismantling and reorganizing Pseudomonas marginalis sensu#lato.</title>
        <authorList>
            <person name="Sawada H."/>
            <person name="Fujikawa T."/>
            <person name="Satou M."/>
        </authorList>
    </citation>
    <scope>NUCLEOTIDE SEQUENCE [LARGE SCALE GENOMIC DNA]</scope>
    <source>
        <strain evidence="3 4">MAFF 302030</strain>
    </source>
</reference>
<accession>A0A9X2C6P7</accession>
<dbReference type="RefSeq" id="WP_268265221.1">
    <property type="nucleotide sequence ID" value="NZ_JALQCW010000024.1"/>
</dbReference>
<dbReference type="PANTHER" id="PTHR30273:SF2">
    <property type="entry name" value="PROTEIN FECR"/>
    <property type="match status" value="1"/>
</dbReference>
<dbReference type="PIRSF" id="PIRSF018266">
    <property type="entry name" value="FecR"/>
    <property type="match status" value="1"/>
</dbReference>
<sequence>MPAALDRQVLEAAATWYVQLNATPPSDSERQAWRAWLEESAAHAQAWARVEKLQRQLGVLPHAVALPTLAGVRARRRAVLKTLGLLLAAGATGWGALELDPLPARMAQYRTAKGQRRHLQLADGSQLDLNTGSAVDVRYSERMREIQLHHGEVLIQTAVDPAGRPFIVHTPEGSVRALGTRFAVRSDSGHTQVQVLEHAVELRPLQETNRVLRLESGQQAGFDRHQLDAPSALPAGSDAWAQGMLMAVDWRLDDLLKEIARYRSGVLQCSPAVANLRLSGAFRLDDSDTLLENLGTSLPVRVRYLTRYWVRVEAA</sequence>
<gene>
    <name evidence="3" type="ORF">M1B34_11615</name>
</gene>
<dbReference type="PANTHER" id="PTHR30273">
    <property type="entry name" value="PERIPLASMIC SIGNAL SENSOR AND SIGMA FACTOR ACTIVATOR FECR-RELATED"/>
    <property type="match status" value="1"/>
</dbReference>
<protein>
    <submittedName>
        <fullName evidence="3">FecR domain-containing protein</fullName>
    </submittedName>
</protein>
<dbReference type="InterPro" id="IPR012373">
    <property type="entry name" value="Ferrdict_sens_TM"/>
</dbReference>
<dbReference type="InterPro" id="IPR006860">
    <property type="entry name" value="FecR"/>
</dbReference>
<feature type="domain" description="FecR N-terminal" evidence="2">
    <location>
        <begin position="11"/>
        <end position="53"/>
    </location>
</feature>
<evidence type="ECO:0000259" key="2">
    <source>
        <dbReference type="Pfam" id="PF16220"/>
    </source>
</evidence>